<name>A0A7I7NME2_9MYCO</name>
<proteinExistence type="predicted"/>
<sequence>MAERLAGRAALVTGGGRGMGVSHVRTPWASRPPLGDGDLDGAGAFRAWLPDALFVVPASLAL</sequence>
<dbReference type="AlphaFoldDB" id="A0A7I7NME2"/>
<evidence type="ECO:0000313" key="2">
    <source>
        <dbReference type="Proteomes" id="UP000466396"/>
    </source>
</evidence>
<dbReference type="EMBL" id="AP022581">
    <property type="protein sequence ID" value="BBX96697.1"/>
    <property type="molecule type" value="Genomic_DNA"/>
</dbReference>
<gene>
    <name evidence="1" type="ORF">MLAC_19910</name>
</gene>
<keyword evidence="2" id="KW-1185">Reference proteome</keyword>
<dbReference type="Proteomes" id="UP000466396">
    <property type="component" value="Chromosome"/>
</dbReference>
<dbReference type="KEGG" id="mlj:MLAC_19910"/>
<protein>
    <submittedName>
        <fullName evidence="1">Uncharacterized protein</fullName>
    </submittedName>
</protein>
<organism evidence="1 2">
    <name type="scientific">Mycobacterium lacus</name>
    <dbReference type="NCBI Taxonomy" id="169765"/>
    <lineage>
        <taxon>Bacteria</taxon>
        <taxon>Bacillati</taxon>
        <taxon>Actinomycetota</taxon>
        <taxon>Actinomycetes</taxon>
        <taxon>Mycobacteriales</taxon>
        <taxon>Mycobacteriaceae</taxon>
        <taxon>Mycobacterium</taxon>
    </lineage>
</organism>
<reference evidence="1 2" key="1">
    <citation type="journal article" date="2019" name="Emerg. Microbes Infect.">
        <title>Comprehensive subspecies identification of 175 nontuberculous mycobacteria species based on 7547 genomic profiles.</title>
        <authorList>
            <person name="Matsumoto Y."/>
            <person name="Kinjo T."/>
            <person name="Motooka D."/>
            <person name="Nabeya D."/>
            <person name="Jung N."/>
            <person name="Uechi K."/>
            <person name="Horii T."/>
            <person name="Iida T."/>
            <person name="Fujita J."/>
            <person name="Nakamura S."/>
        </authorList>
    </citation>
    <scope>NUCLEOTIDE SEQUENCE [LARGE SCALE GENOMIC DNA]</scope>
    <source>
        <strain evidence="1 2">JCM 15657</strain>
    </source>
</reference>
<accession>A0A7I7NME2</accession>
<dbReference type="RefSeq" id="WP_232070738.1">
    <property type="nucleotide sequence ID" value="NZ_AP022581.1"/>
</dbReference>
<evidence type="ECO:0000313" key="1">
    <source>
        <dbReference type="EMBL" id="BBX96697.1"/>
    </source>
</evidence>